<dbReference type="SUPFAM" id="SSF140860">
    <property type="entry name" value="Pseudo ankyrin repeat-like"/>
    <property type="match status" value="1"/>
</dbReference>
<dbReference type="AlphaFoldDB" id="A0A3N4KZQ7"/>
<dbReference type="EMBL" id="ML119137">
    <property type="protein sequence ID" value="RPB11215.1"/>
    <property type="molecule type" value="Genomic_DNA"/>
</dbReference>
<dbReference type="STRING" id="1392247.A0A3N4KZQ7"/>
<keyword evidence="3" id="KW-1185">Reference proteome</keyword>
<protein>
    <submittedName>
        <fullName evidence="2">Uncharacterized protein</fullName>
    </submittedName>
</protein>
<evidence type="ECO:0000313" key="2">
    <source>
        <dbReference type="EMBL" id="RPB11215.1"/>
    </source>
</evidence>
<reference evidence="2 3" key="1">
    <citation type="journal article" date="2018" name="Nat. Ecol. Evol.">
        <title>Pezizomycetes genomes reveal the molecular basis of ectomycorrhizal truffle lifestyle.</title>
        <authorList>
            <person name="Murat C."/>
            <person name="Payen T."/>
            <person name="Noel B."/>
            <person name="Kuo A."/>
            <person name="Morin E."/>
            <person name="Chen J."/>
            <person name="Kohler A."/>
            <person name="Krizsan K."/>
            <person name="Balestrini R."/>
            <person name="Da Silva C."/>
            <person name="Montanini B."/>
            <person name="Hainaut M."/>
            <person name="Levati E."/>
            <person name="Barry K.W."/>
            <person name="Belfiori B."/>
            <person name="Cichocki N."/>
            <person name="Clum A."/>
            <person name="Dockter R.B."/>
            <person name="Fauchery L."/>
            <person name="Guy J."/>
            <person name="Iotti M."/>
            <person name="Le Tacon F."/>
            <person name="Lindquist E.A."/>
            <person name="Lipzen A."/>
            <person name="Malagnac F."/>
            <person name="Mello A."/>
            <person name="Molinier V."/>
            <person name="Miyauchi S."/>
            <person name="Poulain J."/>
            <person name="Riccioni C."/>
            <person name="Rubini A."/>
            <person name="Sitrit Y."/>
            <person name="Splivallo R."/>
            <person name="Traeger S."/>
            <person name="Wang M."/>
            <person name="Zifcakova L."/>
            <person name="Wipf D."/>
            <person name="Zambonelli A."/>
            <person name="Paolocci F."/>
            <person name="Nowrousian M."/>
            <person name="Ottonello S."/>
            <person name="Baldrian P."/>
            <person name="Spatafora J.W."/>
            <person name="Henrissat B."/>
            <person name="Nagy L.G."/>
            <person name="Aury J.M."/>
            <person name="Wincker P."/>
            <person name="Grigoriev I.V."/>
            <person name="Bonfante P."/>
            <person name="Martin F.M."/>
        </authorList>
    </citation>
    <scope>NUCLEOTIDE SEQUENCE [LARGE SCALE GENOMIC DNA]</scope>
    <source>
        <strain evidence="2 3">CCBAS932</strain>
    </source>
</reference>
<feature type="compositionally biased region" description="Polar residues" evidence="1">
    <location>
        <begin position="110"/>
        <end position="126"/>
    </location>
</feature>
<dbReference type="InParanoid" id="A0A3N4KZQ7"/>
<dbReference type="Proteomes" id="UP000277580">
    <property type="component" value="Unassembled WGS sequence"/>
</dbReference>
<feature type="region of interest" description="Disordered" evidence="1">
    <location>
        <begin position="110"/>
        <end position="150"/>
    </location>
</feature>
<dbReference type="OrthoDB" id="70387at2759"/>
<feature type="compositionally biased region" description="Low complexity" evidence="1">
    <location>
        <begin position="127"/>
        <end position="150"/>
    </location>
</feature>
<gene>
    <name evidence="2" type="ORF">P167DRAFT_606631</name>
</gene>
<evidence type="ECO:0000256" key="1">
    <source>
        <dbReference type="SAM" id="MobiDB-lite"/>
    </source>
</evidence>
<evidence type="ECO:0000313" key="3">
    <source>
        <dbReference type="Proteomes" id="UP000277580"/>
    </source>
</evidence>
<proteinExistence type="predicted"/>
<sequence length="476" mass="54080">MRADMVFAMDTEGPSPLPHSQFTPPQDSTMKRLMRSNRPEKALEISSMGRHELENAVTTAYSRLSEKELHILLLLRSLPTCGNPQELAFRLAVHDLSHRTDLAHQQTASFTPPLSAASSFNERPQQNDNTNTNTNTNTLNTNTNSTPSLGTTTYDDDVDMAQLVSLDSLAESTSPSTIPTHPPLPPELWADIFETLNDWELSVALGIRTNLRRSVDWEHNGTRLDYAILSGSVAYVASFLSSRPGEVFTKFGAKAMVRFGYLDLLTFFHERFPKEFMKVYSEPTLKIPTLASHFARTEVLSWWLAASDPNKSNALPRDYDEEPLNDASREGHIHVLQWWKSSGLPLRYGLVMDVASSFGHLDVLEWWKNSGLSLNYHNALKGASYRGEVEVLEWWKRSGLRLVYDKEVLVEATKFNRADILEWWSRSGLRVEYCVCDIEAALEDAIGGGKQAREWWFQRGCRFNVPVNEWMMYKTL</sequence>
<name>A0A3N4KZQ7_9PEZI</name>
<organism evidence="2 3">
    <name type="scientific">Morchella conica CCBAS932</name>
    <dbReference type="NCBI Taxonomy" id="1392247"/>
    <lineage>
        <taxon>Eukaryota</taxon>
        <taxon>Fungi</taxon>
        <taxon>Dikarya</taxon>
        <taxon>Ascomycota</taxon>
        <taxon>Pezizomycotina</taxon>
        <taxon>Pezizomycetes</taxon>
        <taxon>Pezizales</taxon>
        <taxon>Morchellaceae</taxon>
        <taxon>Morchella</taxon>
    </lineage>
</organism>
<accession>A0A3N4KZQ7</accession>